<dbReference type="Pfam" id="PF01116">
    <property type="entry name" value="F_bP_aldolase"/>
    <property type="match status" value="1"/>
</dbReference>
<dbReference type="Gene3D" id="3.20.20.70">
    <property type="entry name" value="Aldolase class I"/>
    <property type="match status" value="1"/>
</dbReference>
<evidence type="ECO:0000256" key="4">
    <source>
        <dbReference type="ARBA" id="ARBA00023239"/>
    </source>
</evidence>
<dbReference type="InterPro" id="IPR011289">
    <property type="entry name" value="Fruc_bis_ald_class-2"/>
</dbReference>
<accession>A0ABU0E432</accession>
<dbReference type="InterPro" id="IPR013785">
    <property type="entry name" value="Aldolase_TIM"/>
</dbReference>
<evidence type="ECO:0000256" key="3">
    <source>
        <dbReference type="ARBA" id="ARBA00022833"/>
    </source>
</evidence>
<sequence length="284" mass="30871">MPLVTTQQMLKDAQKHKYAVGAFNVENMEMVMAVIEAAEELKSPVILQTTPSTVSYAGLELYLANVSALANKATIPVALHLDHGNSFELCMKALRVGYTSIMIDGSHESFEDNIEISKRVADACRPSAISVEAELGKVGGKEDDLDGGDENPYTNPTEAVEFVKRTNVSSLAVGIGTAHGVYKGEPKLAIDVLKDIKKVVSIPLVLHGTSGVADEVVKECIQNGICKVNYATDLRIAFTKGVKEVLEDKPETIDPKKYNTIGKEYVKEYVKEKMHVCDSVNKAI</sequence>
<evidence type="ECO:0000313" key="6">
    <source>
        <dbReference type="Proteomes" id="UP001230220"/>
    </source>
</evidence>
<dbReference type="InterPro" id="IPR050246">
    <property type="entry name" value="Class_II_FBP_aldolase"/>
</dbReference>
<dbReference type="NCBIfam" id="TIGR00167">
    <property type="entry name" value="cbbA"/>
    <property type="match status" value="1"/>
</dbReference>
<dbReference type="GO" id="GO:0009025">
    <property type="term" value="F:tagatose-bisphosphate aldolase activity"/>
    <property type="evidence" value="ECO:0007669"/>
    <property type="project" value="UniProtKB-EC"/>
</dbReference>
<dbReference type="NCBIfam" id="NF009374">
    <property type="entry name" value="PRK12737.1"/>
    <property type="match status" value="1"/>
</dbReference>
<dbReference type="CDD" id="cd00947">
    <property type="entry name" value="TBP_aldolase_IIB"/>
    <property type="match status" value="1"/>
</dbReference>
<keyword evidence="6" id="KW-1185">Reference proteome</keyword>
<dbReference type="Proteomes" id="UP001230220">
    <property type="component" value="Unassembled WGS sequence"/>
</dbReference>
<proteinExistence type="predicted"/>
<evidence type="ECO:0000256" key="2">
    <source>
        <dbReference type="ARBA" id="ARBA00022723"/>
    </source>
</evidence>
<dbReference type="SUPFAM" id="SSF51569">
    <property type="entry name" value="Aldolase"/>
    <property type="match status" value="1"/>
</dbReference>
<dbReference type="NCBIfam" id="TIGR01859">
    <property type="entry name" value="fruc_bis_ald"/>
    <property type="match status" value="1"/>
</dbReference>
<dbReference type="InterPro" id="IPR000771">
    <property type="entry name" value="FBA_II"/>
</dbReference>
<evidence type="ECO:0000256" key="1">
    <source>
        <dbReference type="ARBA" id="ARBA00001947"/>
    </source>
</evidence>
<evidence type="ECO:0000313" key="5">
    <source>
        <dbReference type="EMBL" id="MDQ0361489.1"/>
    </source>
</evidence>
<comment type="cofactor">
    <cofactor evidence="1">
        <name>Zn(2+)</name>
        <dbReference type="ChEBI" id="CHEBI:29105"/>
    </cofactor>
</comment>
<dbReference type="PANTHER" id="PTHR30304">
    <property type="entry name" value="D-TAGATOSE-1,6-BISPHOSPHATE ALDOLASE"/>
    <property type="match status" value="1"/>
</dbReference>
<reference evidence="5 6" key="1">
    <citation type="submission" date="2023-07" db="EMBL/GenBank/DDBJ databases">
        <title>Genomic Encyclopedia of Type Strains, Phase IV (KMG-IV): sequencing the most valuable type-strain genomes for metagenomic binning, comparative biology and taxonomic classification.</title>
        <authorList>
            <person name="Goeker M."/>
        </authorList>
    </citation>
    <scope>NUCLEOTIDE SEQUENCE [LARGE SCALE GENOMIC DNA]</scope>
    <source>
        <strain evidence="5 6">DSM 16784</strain>
    </source>
</reference>
<name>A0ABU0E432_9FIRM</name>
<dbReference type="PANTHER" id="PTHR30304:SF0">
    <property type="entry name" value="D-TAGATOSE-1,6-BISPHOSPHATE ALDOLASE SUBUNIT GATY-RELATED"/>
    <property type="match status" value="1"/>
</dbReference>
<keyword evidence="3" id="KW-0862">Zinc</keyword>
<dbReference type="RefSeq" id="WP_307408262.1">
    <property type="nucleotide sequence ID" value="NZ_JAUSUR010000004.1"/>
</dbReference>
<comment type="caution">
    <text evidence="5">The sequence shown here is derived from an EMBL/GenBank/DDBJ whole genome shotgun (WGS) entry which is preliminary data.</text>
</comment>
<dbReference type="EMBL" id="JAUSUR010000004">
    <property type="protein sequence ID" value="MDQ0361489.1"/>
    <property type="molecule type" value="Genomic_DNA"/>
</dbReference>
<keyword evidence="2" id="KW-0479">Metal-binding</keyword>
<organism evidence="5 6">
    <name type="scientific">Breznakia pachnodae</name>
    <dbReference type="NCBI Taxonomy" id="265178"/>
    <lineage>
        <taxon>Bacteria</taxon>
        <taxon>Bacillati</taxon>
        <taxon>Bacillota</taxon>
        <taxon>Erysipelotrichia</taxon>
        <taxon>Erysipelotrichales</taxon>
        <taxon>Erysipelotrichaceae</taxon>
        <taxon>Breznakia</taxon>
    </lineage>
</organism>
<gene>
    <name evidence="5" type="ORF">J2S15_002239</name>
</gene>
<dbReference type="PIRSF" id="PIRSF001359">
    <property type="entry name" value="F_bP_aldolase_II"/>
    <property type="match status" value="1"/>
</dbReference>
<dbReference type="NCBIfam" id="NF006626">
    <property type="entry name" value="PRK09195.1"/>
    <property type="match status" value="1"/>
</dbReference>
<protein>
    <submittedName>
        <fullName evidence="5">Tagatose 1,6-diphosphate aldolase GatY/KbaY</fullName>
        <ecNumber evidence="5">4.1.2.40</ecNumber>
    </submittedName>
</protein>
<dbReference type="EC" id="4.1.2.40" evidence="5"/>
<keyword evidence="4 5" id="KW-0456">Lyase</keyword>
<dbReference type="PROSITE" id="PS00806">
    <property type="entry name" value="ALDOLASE_CLASS_II_2"/>
    <property type="match status" value="1"/>
</dbReference>